<feature type="compositionally biased region" description="Acidic residues" evidence="1">
    <location>
        <begin position="171"/>
        <end position="180"/>
    </location>
</feature>
<feature type="region of interest" description="Disordered" evidence="1">
    <location>
        <begin position="171"/>
        <end position="208"/>
    </location>
</feature>
<proteinExistence type="predicted"/>
<dbReference type="InParanoid" id="A0A2P5HK88"/>
<dbReference type="Proteomes" id="UP000094444">
    <property type="component" value="Unassembled WGS sequence"/>
</dbReference>
<comment type="caution">
    <text evidence="2">The sequence shown here is derived from an EMBL/GenBank/DDBJ whole genome shotgun (WGS) entry which is preliminary data.</text>
</comment>
<dbReference type="AlphaFoldDB" id="A0A2P5HK88"/>
<feature type="region of interest" description="Disordered" evidence="1">
    <location>
        <begin position="323"/>
        <end position="417"/>
    </location>
</feature>
<accession>A0A2P5HK88</accession>
<feature type="compositionally biased region" description="Basic and acidic residues" evidence="1">
    <location>
        <begin position="391"/>
        <end position="404"/>
    </location>
</feature>
<evidence type="ECO:0000313" key="3">
    <source>
        <dbReference type="Proteomes" id="UP000094444"/>
    </source>
</evidence>
<evidence type="ECO:0000313" key="2">
    <source>
        <dbReference type="EMBL" id="POS70657.1"/>
    </source>
</evidence>
<feature type="compositionally biased region" description="Polar residues" evidence="1">
    <location>
        <begin position="333"/>
        <end position="344"/>
    </location>
</feature>
<evidence type="ECO:0000256" key="1">
    <source>
        <dbReference type="SAM" id="MobiDB-lite"/>
    </source>
</evidence>
<keyword evidence="3" id="KW-1185">Reference proteome</keyword>
<sequence length="446" mass="49566">MGKKKNKSGIKPWHNQYNQLNLYQLLTGTIPKRIRSIEAAKTRLSMSRSVYTTDVERANIEKSLAAIEDAYSKVRKALTDGEDMKRWKELPGLEAAVQQVNGINLLGVQAKRAPGSKFQVPKFVDNHSLSNTKSMKPSPFATGANGEPLRKSIKSKIKVEVEDEIEEGEIVVKDEDEDEPGIPLDVRSPDRVPSPESVDLNHDAQPEPHQFGRTYTPGFGHYPHGPPAHYMPQPPLPRHFYPQNHWHYAPNHYWHSPHPAAYPSAIMSHYNSGFVGFAPAGMIGQPHPQSPYPSNDQYPPLRAIPQHFGVPFPALARNGAFLPAPSLPDAPTSPIQPSKPSPSTGPEEAPPSSPLVARRLQDERNRKRKLSESPVSSSGTSRALKRRCSAHRLDVEDNHHDHTKFPRSASGPPDFGTWFQEQVADSKKKLRQLERALKPAGDRPGA</sequence>
<organism evidence="2 3">
    <name type="scientific">Diaporthe helianthi</name>
    <dbReference type="NCBI Taxonomy" id="158607"/>
    <lineage>
        <taxon>Eukaryota</taxon>
        <taxon>Fungi</taxon>
        <taxon>Dikarya</taxon>
        <taxon>Ascomycota</taxon>
        <taxon>Pezizomycotina</taxon>
        <taxon>Sordariomycetes</taxon>
        <taxon>Sordariomycetidae</taxon>
        <taxon>Diaporthales</taxon>
        <taxon>Diaporthaceae</taxon>
        <taxon>Diaporthe</taxon>
    </lineage>
</organism>
<gene>
    <name evidence="2" type="ORF">DHEL01_v210952</name>
</gene>
<dbReference type="OrthoDB" id="5245121at2759"/>
<dbReference type="EMBL" id="MAVT02001543">
    <property type="protein sequence ID" value="POS70657.1"/>
    <property type="molecule type" value="Genomic_DNA"/>
</dbReference>
<reference evidence="2" key="1">
    <citation type="submission" date="2017-09" db="EMBL/GenBank/DDBJ databases">
        <title>Polyketide synthases of a Diaporthe helianthi virulent isolate.</title>
        <authorList>
            <person name="Baroncelli R."/>
        </authorList>
    </citation>
    <scope>NUCLEOTIDE SEQUENCE [LARGE SCALE GENOMIC DNA]</scope>
    <source>
        <strain evidence="2">7/96</strain>
    </source>
</reference>
<name>A0A2P5HK88_DIAHE</name>
<protein>
    <submittedName>
        <fullName evidence="2">Uncharacterized protein</fullName>
    </submittedName>
</protein>